<proteinExistence type="predicted"/>
<feature type="region of interest" description="Disordered" evidence="1">
    <location>
        <begin position="669"/>
        <end position="698"/>
    </location>
</feature>
<feature type="compositionally biased region" description="Acidic residues" evidence="1">
    <location>
        <begin position="25"/>
        <end position="44"/>
    </location>
</feature>
<evidence type="ECO:0000313" key="3">
    <source>
        <dbReference type="Proteomes" id="UP000828390"/>
    </source>
</evidence>
<comment type="caution">
    <text evidence="2">The sequence shown here is derived from an EMBL/GenBank/DDBJ whole genome shotgun (WGS) entry which is preliminary data.</text>
</comment>
<organism evidence="2 3">
    <name type="scientific">Dreissena polymorpha</name>
    <name type="common">Zebra mussel</name>
    <name type="synonym">Mytilus polymorpha</name>
    <dbReference type="NCBI Taxonomy" id="45954"/>
    <lineage>
        <taxon>Eukaryota</taxon>
        <taxon>Metazoa</taxon>
        <taxon>Spiralia</taxon>
        <taxon>Lophotrochozoa</taxon>
        <taxon>Mollusca</taxon>
        <taxon>Bivalvia</taxon>
        <taxon>Autobranchia</taxon>
        <taxon>Heteroconchia</taxon>
        <taxon>Euheterodonta</taxon>
        <taxon>Imparidentia</taxon>
        <taxon>Neoheterodontei</taxon>
        <taxon>Myida</taxon>
        <taxon>Dreissenoidea</taxon>
        <taxon>Dreissenidae</taxon>
        <taxon>Dreissena</taxon>
    </lineage>
</organism>
<reference evidence="2" key="1">
    <citation type="journal article" date="2019" name="bioRxiv">
        <title>The Genome of the Zebra Mussel, Dreissena polymorpha: A Resource for Invasive Species Research.</title>
        <authorList>
            <person name="McCartney M.A."/>
            <person name="Auch B."/>
            <person name="Kono T."/>
            <person name="Mallez S."/>
            <person name="Zhang Y."/>
            <person name="Obille A."/>
            <person name="Becker A."/>
            <person name="Abrahante J.E."/>
            <person name="Garbe J."/>
            <person name="Badalamenti J.P."/>
            <person name="Herman A."/>
            <person name="Mangelson H."/>
            <person name="Liachko I."/>
            <person name="Sullivan S."/>
            <person name="Sone E.D."/>
            <person name="Koren S."/>
            <person name="Silverstein K.A.T."/>
            <person name="Beckman K.B."/>
            <person name="Gohl D.M."/>
        </authorList>
    </citation>
    <scope>NUCLEOTIDE SEQUENCE</scope>
    <source>
        <strain evidence="2">Duluth1</strain>
        <tissue evidence="2">Whole animal</tissue>
    </source>
</reference>
<dbReference type="AlphaFoldDB" id="A0A9D4M0D2"/>
<reference evidence="2" key="2">
    <citation type="submission" date="2020-11" db="EMBL/GenBank/DDBJ databases">
        <authorList>
            <person name="McCartney M.A."/>
            <person name="Auch B."/>
            <person name="Kono T."/>
            <person name="Mallez S."/>
            <person name="Becker A."/>
            <person name="Gohl D.M."/>
            <person name="Silverstein K.A.T."/>
            <person name="Koren S."/>
            <person name="Bechman K.B."/>
            <person name="Herman A."/>
            <person name="Abrahante J.E."/>
            <person name="Garbe J."/>
        </authorList>
    </citation>
    <scope>NUCLEOTIDE SEQUENCE</scope>
    <source>
        <strain evidence="2">Duluth1</strain>
        <tissue evidence="2">Whole animal</tissue>
    </source>
</reference>
<accession>A0A9D4M0D2</accession>
<keyword evidence="3" id="KW-1185">Reference proteome</keyword>
<protein>
    <submittedName>
        <fullName evidence="2">Uncharacterized protein</fullName>
    </submittedName>
</protein>
<feature type="compositionally biased region" description="Basic and acidic residues" evidence="1">
    <location>
        <begin position="669"/>
        <end position="691"/>
    </location>
</feature>
<dbReference type="Proteomes" id="UP000828390">
    <property type="component" value="Unassembled WGS sequence"/>
</dbReference>
<name>A0A9D4M0D2_DREPO</name>
<dbReference type="EMBL" id="JAIWYP010000002">
    <property type="protein sequence ID" value="KAH3867306.1"/>
    <property type="molecule type" value="Genomic_DNA"/>
</dbReference>
<sequence length="720" mass="81799">MGNCMCKPLCQENVVTEYKDNLGYDSEDETGSEEGENEGSDESSDSGPRERFYCERAEVEFTKKKEITRPRRQDIDELVQLAVNEDRLAEMLETDIDEDFTTDELEEYYTKRDALVGEYTDDVLEAELVVLGIEADSVYNIGDNYRPLGAPSDVMLSTSTSSVFRYLQHLQSPSVMASFIRVTTVIPDRGSYERYTLHPCYAFDSRCSLRVLWTPNANDDNTNDPDVWVVIEIMRVSTRSVDLHSRASISPDLRYEYRSWSFSNCSRISYRSVECIESGLRTVDLWGICEYFETRLSVHYEVSPCQRRISSDTRIDLQRNSSGARHFLNETRRHSSAELNRNGMLRQGFYSEQSFYRCVSECSTPSRSGHSQTNLQGISEYFETRLSVHNEMSPCQRRISSDTRIELQRNASGARHILNETRRHSSAELNRNSMSRQGFYSEQSFYRCVSGCSTPLRSGHCQTNSFVPNFINESKSHDVRAAISHFDDEEHASLRQADSTSSIFAYSSHASIFSSSSVCLSAYGRLPHNSEGSASQTSYGSIASHRSESSPAEECLSDDEVISGDIQLQAHGTVNVVKAGISYHVRFCEDVMVVVPPPGPFFDCGRSCYCIDNVVKDDLVKDDVVKVVPIHPIVENSSLPECATEVTNNKKFQFKGAFARHFPTERYPARQSPERDLIEADDMPDAHVEKNKSRRSKIGKFLRRLFTRSRKKRKSKPSRS</sequence>
<evidence type="ECO:0000313" key="2">
    <source>
        <dbReference type="EMBL" id="KAH3867306.1"/>
    </source>
</evidence>
<gene>
    <name evidence="2" type="ORF">DPMN_030432</name>
</gene>
<evidence type="ECO:0000256" key="1">
    <source>
        <dbReference type="SAM" id="MobiDB-lite"/>
    </source>
</evidence>
<feature type="region of interest" description="Disordered" evidence="1">
    <location>
        <begin position="21"/>
        <end position="51"/>
    </location>
</feature>